<dbReference type="InterPro" id="IPR029753">
    <property type="entry name" value="D-isomer_DH_CS"/>
</dbReference>
<evidence type="ECO:0000313" key="7">
    <source>
        <dbReference type="EMBL" id="AAP76775.1"/>
    </source>
</evidence>
<dbReference type="PROSITE" id="PS00670">
    <property type="entry name" value="D_2_HYDROXYACID_DH_2"/>
    <property type="match status" value="1"/>
</dbReference>
<evidence type="ECO:0000259" key="6">
    <source>
        <dbReference type="Pfam" id="PF02826"/>
    </source>
</evidence>
<dbReference type="HOGENOM" id="CLU_019796_1_3_7"/>
<dbReference type="KEGG" id="hhe:HH_0178"/>
<keyword evidence="8" id="KW-1185">Reference proteome</keyword>
<dbReference type="PANTHER" id="PTHR43761">
    <property type="entry name" value="D-ISOMER SPECIFIC 2-HYDROXYACID DEHYDROGENASE FAMILY PROTEIN (AFU_ORTHOLOGUE AFUA_1G13630)"/>
    <property type="match status" value="1"/>
</dbReference>
<feature type="domain" description="D-isomer specific 2-hydroxyacid dehydrogenase NAD-binding" evidence="6">
    <location>
        <begin position="105"/>
        <end position="285"/>
    </location>
</feature>
<dbReference type="GO" id="GO:0051287">
    <property type="term" value="F:NAD binding"/>
    <property type="evidence" value="ECO:0007669"/>
    <property type="project" value="InterPro"/>
</dbReference>
<dbReference type="AlphaFoldDB" id="Q7VJR5"/>
<dbReference type="PANTHER" id="PTHR43761:SF1">
    <property type="entry name" value="D-ISOMER SPECIFIC 2-HYDROXYACID DEHYDROGENASE CATALYTIC DOMAIN-CONTAINING PROTEIN-RELATED"/>
    <property type="match status" value="1"/>
</dbReference>
<protein>
    <recommendedName>
        <fullName evidence="9">D-2-hydroxyacid dehydrogenase (NADP(+))</fullName>
    </recommendedName>
</protein>
<keyword evidence="3" id="KW-0520">NAD</keyword>
<keyword evidence="2 4" id="KW-0560">Oxidoreductase</keyword>
<gene>
    <name evidence="7" type="ordered locus">HH_0178</name>
</gene>
<organism evidence="7 8">
    <name type="scientific">Helicobacter hepaticus (strain ATCC 51449 / 3B1)</name>
    <dbReference type="NCBI Taxonomy" id="235279"/>
    <lineage>
        <taxon>Bacteria</taxon>
        <taxon>Pseudomonadati</taxon>
        <taxon>Campylobacterota</taxon>
        <taxon>Epsilonproteobacteria</taxon>
        <taxon>Campylobacterales</taxon>
        <taxon>Helicobacteraceae</taxon>
        <taxon>Helicobacter</taxon>
    </lineage>
</organism>
<dbReference type="Proteomes" id="UP000002495">
    <property type="component" value="Chromosome"/>
</dbReference>
<dbReference type="SUPFAM" id="SSF51735">
    <property type="entry name" value="NAD(P)-binding Rossmann-fold domains"/>
    <property type="match status" value="1"/>
</dbReference>
<reference evidence="7 8" key="1">
    <citation type="journal article" date="2003" name="Proc. Natl. Acad. Sci. U.S.A.">
        <title>The complete genome sequence of the carcinogenic bacterium Helicobacter hepaticus.</title>
        <authorList>
            <person name="Suerbaum S."/>
            <person name="Josenhans C."/>
            <person name="Sterzenbach T."/>
            <person name="Drescher B."/>
            <person name="Brandt P."/>
            <person name="Bell M."/>
            <person name="Droege M."/>
            <person name="Fartmann B."/>
            <person name="Fischer H.-P."/>
            <person name="Ge Z."/>
            <person name="Hoerster A."/>
            <person name="Holland R."/>
            <person name="Klein K."/>
            <person name="Koenig J."/>
            <person name="Macko L."/>
            <person name="Mendz G.L."/>
            <person name="Nyakatura G."/>
            <person name="Schauer D.B."/>
            <person name="Shen Z."/>
            <person name="Weber J."/>
            <person name="Frosch M."/>
            <person name="Fox J.G."/>
        </authorList>
    </citation>
    <scope>NUCLEOTIDE SEQUENCE [LARGE SCALE GENOMIC DNA]</scope>
    <source>
        <strain evidence="8">ATCC 51449 / 3B1</strain>
    </source>
</reference>
<name>Q7VJR5_HELHP</name>
<dbReference type="RefSeq" id="WP_011115021.1">
    <property type="nucleotide sequence ID" value="NC_004917.1"/>
</dbReference>
<evidence type="ECO:0000256" key="4">
    <source>
        <dbReference type="RuleBase" id="RU003719"/>
    </source>
</evidence>
<dbReference type="Pfam" id="PF02826">
    <property type="entry name" value="2-Hacid_dh_C"/>
    <property type="match status" value="1"/>
</dbReference>
<dbReference type="InterPro" id="IPR006139">
    <property type="entry name" value="D-isomer_2_OHA_DH_cat_dom"/>
</dbReference>
<dbReference type="SUPFAM" id="SSF52283">
    <property type="entry name" value="Formate/glycerate dehydrogenase catalytic domain-like"/>
    <property type="match status" value="1"/>
</dbReference>
<dbReference type="OrthoDB" id="9805416at2"/>
<dbReference type="NCBIfam" id="NF006263">
    <property type="entry name" value="PRK08410.1"/>
    <property type="match status" value="1"/>
</dbReference>
<dbReference type="STRING" id="235279.HH_0178"/>
<dbReference type="InterPro" id="IPR036291">
    <property type="entry name" value="NAD(P)-bd_dom_sf"/>
</dbReference>
<dbReference type="GO" id="GO:0016616">
    <property type="term" value="F:oxidoreductase activity, acting on the CH-OH group of donors, NAD or NADP as acceptor"/>
    <property type="evidence" value="ECO:0007669"/>
    <property type="project" value="InterPro"/>
</dbReference>
<feature type="domain" description="D-isomer specific 2-hydroxyacid dehydrogenase catalytic" evidence="5">
    <location>
        <begin position="15"/>
        <end position="309"/>
    </location>
</feature>
<comment type="similarity">
    <text evidence="1 4">Belongs to the D-isomer specific 2-hydroxyacid dehydrogenase family.</text>
</comment>
<dbReference type="EMBL" id="AE017125">
    <property type="protein sequence ID" value="AAP76775.1"/>
    <property type="molecule type" value="Genomic_DNA"/>
</dbReference>
<dbReference type="InterPro" id="IPR050418">
    <property type="entry name" value="D-iso_2-hydroxyacid_DH_PdxB"/>
</dbReference>
<dbReference type="eggNOG" id="COG1052">
    <property type="taxonomic scope" value="Bacteria"/>
</dbReference>
<evidence type="ECO:0000256" key="3">
    <source>
        <dbReference type="ARBA" id="ARBA00023027"/>
    </source>
</evidence>
<sequence>MKMVILDADTLGACDLSEIKSLGEVVSYGFTLPNERIERSLGAEILITNKVVLDESVLSALPDVKLICITATGMNNVDLDYAAKRGIEVKNVAGYSTTSVAQHTLSMALNLLARLHYYDEYCKSGAWARSKIFVHINGGLREIENLQWGIIGFGSIGQRVARLAQSFGAKVSYYSTSGKNTQSAFTRKELNEILSQSDIISIHAPLNDKTKNLINRTNLPLLKDEAVLINVGRGGIVNEKDIAQILKSKLMYFATDVLESEPMEANHPFLDKTIADKLLITPHVAWAYDKSRERLLTLVAQNIRDFLTQKA</sequence>
<dbReference type="InterPro" id="IPR006140">
    <property type="entry name" value="D-isomer_DH_NAD-bd"/>
</dbReference>
<evidence type="ECO:0000256" key="1">
    <source>
        <dbReference type="ARBA" id="ARBA00005854"/>
    </source>
</evidence>
<proteinExistence type="inferred from homology"/>
<dbReference type="Gene3D" id="3.40.50.720">
    <property type="entry name" value="NAD(P)-binding Rossmann-like Domain"/>
    <property type="match status" value="2"/>
</dbReference>
<evidence type="ECO:0000259" key="5">
    <source>
        <dbReference type="Pfam" id="PF00389"/>
    </source>
</evidence>
<accession>Q7VJR5</accession>
<evidence type="ECO:0000313" key="8">
    <source>
        <dbReference type="Proteomes" id="UP000002495"/>
    </source>
</evidence>
<evidence type="ECO:0000256" key="2">
    <source>
        <dbReference type="ARBA" id="ARBA00023002"/>
    </source>
</evidence>
<evidence type="ECO:0008006" key="9">
    <source>
        <dbReference type="Google" id="ProtNLM"/>
    </source>
</evidence>
<dbReference type="Pfam" id="PF00389">
    <property type="entry name" value="2-Hacid_dh"/>
    <property type="match status" value="1"/>
</dbReference>